<dbReference type="RefSeq" id="XP_035551107.1">
    <property type="nucleotide sequence ID" value="XM_035695214.1"/>
</dbReference>
<dbReference type="PANTHER" id="PTHR33116">
    <property type="entry name" value="REVERSE TRANSCRIPTASE ZINC-BINDING DOMAIN-CONTAINING PROTEIN-RELATED-RELATED"/>
    <property type="match status" value="1"/>
</dbReference>
<protein>
    <submittedName>
        <fullName evidence="2">Uncharacterized mitochondrial protein AtMg00310-like</fullName>
    </submittedName>
</protein>
<gene>
    <name evidence="2" type="primary">LOC118349686</name>
</gene>
<sequence length="147" mass="17243">MVGRAYYDTFRGIKDTVWHKINSWENQFLFPTSKEVLLKAVIQSIPTYHMSVFRLPKRLCKEISSIMTRFWWGYNNNEKKIQWASWEKMGCAKMVGGHGFRKLESFNTTLLAKQCWRLVTKPDSIAAMVLKAKYYKNSDVLSSKLGY</sequence>
<dbReference type="PANTHER" id="PTHR33116:SF86">
    <property type="entry name" value="REVERSE TRANSCRIPTASE DOMAIN-CONTAINING PROTEIN"/>
    <property type="match status" value="1"/>
</dbReference>
<dbReference type="KEGG" id="jre:118349686"/>
<dbReference type="AlphaFoldDB" id="A0A6P9F8Z8"/>
<keyword evidence="1" id="KW-1185">Reference proteome</keyword>
<evidence type="ECO:0000313" key="2">
    <source>
        <dbReference type="RefSeq" id="XP_035551107.1"/>
    </source>
</evidence>
<proteinExistence type="predicted"/>
<name>A0A6P9F8Z8_JUGRE</name>
<dbReference type="GeneID" id="118349686"/>
<dbReference type="Proteomes" id="UP000235220">
    <property type="component" value="Chromosome 10"/>
</dbReference>
<reference evidence="2" key="1">
    <citation type="submission" date="2025-08" db="UniProtKB">
        <authorList>
            <consortium name="RefSeq"/>
        </authorList>
    </citation>
    <scope>IDENTIFICATION</scope>
    <source>
        <tissue evidence="2">Leaves</tissue>
    </source>
</reference>
<dbReference type="InParanoid" id="A0A6P9F8Z8"/>
<accession>A0A6P9F8Z8</accession>
<organism evidence="1 2">
    <name type="scientific">Juglans regia</name>
    <name type="common">English walnut</name>
    <dbReference type="NCBI Taxonomy" id="51240"/>
    <lineage>
        <taxon>Eukaryota</taxon>
        <taxon>Viridiplantae</taxon>
        <taxon>Streptophyta</taxon>
        <taxon>Embryophyta</taxon>
        <taxon>Tracheophyta</taxon>
        <taxon>Spermatophyta</taxon>
        <taxon>Magnoliopsida</taxon>
        <taxon>eudicotyledons</taxon>
        <taxon>Gunneridae</taxon>
        <taxon>Pentapetalae</taxon>
        <taxon>rosids</taxon>
        <taxon>fabids</taxon>
        <taxon>Fagales</taxon>
        <taxon>Juglandaceae</taxon>
        <taxon>Juglans</taxon>
    </lineage>
</organism>
<dbReference type="OrthoDB" id="1938246at2759"/>
<evidence type="ECO:0000313" key="1">
    <source>
        <dbReference type="Proteomes" id="UP000235220"/>
    </source>
</evidence>